<feature type="chain" id="PRO_5028123291" description="Lipoprotein" evidence="1">
    <location>
        <begin position="22"/>
        <end position="141"/>
    </location>
</feature>
<dbReference type="AlphaFoldDB" id="A0A7D5BWN4"/>
<sequence>MNAQMMKCLSLVALGFGFAVGCGGSPEDTFPGEDATAAEGTVSAQACPIEGCNPPEDPDPITVTLKCVPNYPFVGLQITNTSAYAVPSGVSIKYTAKYLYHPTATGTTPGPLAKGQTKTVWVDILNGDDPVSCTATATWIP</sequence>
<accession>A0A7D5BWN4</accession>
<name>A0A7D5BWN4_9BACT</name>
<evidence type="ECO:0000256" key="1">
    <source>
        <dbReference type="SAM" id="SignalP"/>
    </source>
</evidence>
<dbReference type="EMBL" id="MT520816">
    <property type="protein sequence ID" value="QKW93801.1"/>
    <property type="molecule type" value="Genomic_DNA"/>
</dbReference>
<keyword evidence="1" id="KW-0732">Signal</keyword>
<organism evidence="2">
    <name type="scientific">Vitiosangium cumulatum</name>
    <dbReference type="NCBI Taxonomy" id="1867796"/>
    <lineage>
        <taxon>Bacteria</taxon>
        <taxon>Pseudomonadati</taxon>
        <taxon>Myxococcota</taxon>
        <taxon>Myxococcia</taxon>
        <taxon>Myxococcales</taxon>
        <taxon>Cystobacterineae</taxon>
        <taxon>Archangiaceae</taxon>
        <taxon>Vitiosangium</taxon>
    </lineage>
</organism>
<evidence type="ECO:0000313" key="2">
    <source>
        <dbReference type="EMBL" id="QKW93801.1"/>
    </source>
</evidence>
<dbReference type="PROSITE" id="PS51257">
    <property type="entry name" value="PROKAR_LIPOPROTEIN"/>
    <property type="match status" value="1"/>
</dbReference>
<proteinExistence type="predicted"/>
<evidence type="ECO:0008006" key="3">
    <source>
        <dbReference type="Google" id="ProtNLM"/>
    </source>
</evidence>
<reference evidence="2" key="1">
    <citation type="journal article" date="2020" name="Molecules">
        <title>2-Hydroxysorangiadenosine: Structure and Biosynthesis of a Myxobacterial Sesquiterpene-Nucleoside.</title>
        <authorList>
            <person name="Okoth D.A."/>
            <person name="Hug J.J."/>
            <person name="Garcia R."/>
            <person name="Sproer C."/>
            <person name="Overmann J."/>
            <person name="Muller R."/>
        </authorList>
    </citation>
    <scope>NUCLEOTIDE SEQUENCE</scope>
    <source>
        <strain evidence="2">MCy10943</strain>
    </source>
</reference>
<feature type="signal peptide" evidence="1">
    <location>
        <begin position="1"/>
        <end position="21"/>
    </location>
</feature>
<protein>
    <recommendedName>
        <fullName evidence="3">Lipoprotein</fullName>
    </recommendedName>
</protein>